<dbReference type="PANTHER" id="PTHR10395:SF7">
    <property type="entry name" value="5-HYDROXYISOURATE HYDROLASE"/>
    <property type="match status" value="1"/>
</dbReference>
<evidence type="ECO:0000256" key="8">
    <source>
        <dbReference type="RuleBase" id="RU361270"/>
    </source>
</evidence>
<dbReference type="InterPro" id="IPR023416">
    <property type="entry name" value="Transthyretin/HIU_hydrolase_d"/>
</dbReference>
<evidence type="ECO:0000256" key="6">
    <source>
        <dbReference type="ARBA" id="ARBA00022801"/>
    </source>
</evidence>
<evidence type="ECO:0000259" key="9">
    <source>
        <dbReference type="Pfam" id="PF00576"/>
    </source>
</evidence>
<proteinExistence type="inferred from homology"/>
<evidence type="ECO:0000256" key="2">
    <source>
        <dbReference type="ARBA" id="ARBA00002704"/>
    </source>
</evidence>
<evidence type="ECO:0000256" key="4">
    <source>
        <dbReference type="ARBA" id="ARBA00011881"/>
    </source>
</evidence>
<protein>
    <recommendedName>
        <fullName evidence="8">5-hydroxyisourate hydrolase</fullName>
        <shortName evidence="8">HIU hydrolase</shortName>
        <shortName evidence="8">HIUHase</shortName>
        <ecNumber evidence="8">3.5.2.17</ecNumber>
    </recommendedName>
</protein>
<dbReference type="PROSITE" id="PS00768">
    <property type="entry name" value="TRANSTHYRETIN_1"/>
    <property type="match status" value="1"/>
</dbReference>
<comment type="catalytic activity">
    <reaction evidence="1 8">
        <text>5-hydroxyisourate + H2O = 5-hydroxy-2-oxo-4-ureido-2,5-dihydro-1H-imidazole-5-carboxylate + H(+)</text>
        <dbReference type="Rhea" id="RHEA:23736"/>
        <dbReference type="ChEBI" id="CHEBI:15377"/>
        <dbReference type="ChEBI" id="CHEBI:15378"/>
        <dbReference type="ChEBI" id="CHEBI:18072"/>
        <dbReference type="ChEBI" id="CHEBI:58639"/>
        <dbReference type="EC" id="3.5.2.17"/>
    </reaction>
</comment>
<name>A0A7D6CGF5_9ACTN</name>
<organism evidence="10">
    <name type="scientific">Micromonospora carbonacea</name>
    <dbReference type="NCBI Taxonomy" id="47853"/>
    <lineage>
        <taxon>Bacteria</taxon>
        <taxon>Bacillati</taxon>
        <taxon>Actinomycetota</taxon>
        <taxon>Actinomycetes</taxon>
        <taxon>Micromonosporales</taxon>
        <taxon>Micromonosporaceae</taxon>
        <taxon>Micromonospora</taxon>
    </lineage>
</organism>
<evidence type="ECO:0000256" key="1">
    <source>
        <dbReference type="ARBA" id="ARBA00001043"/>
    </source>
</evidence>
<evidence type="ECO:0000256" key="5">
    <source>
        <dbReference type="ARBA" id="ARBA00022631"/>
    </source>
</evidence>
<dbReference type="GO" id="GO:0033971">
    <property type="term" value="F:hydroxyisourate hydrolase activity"/>
    <property type="evidence" value="ECO:0007669"/>
    <property type="project" value="UniProtKB-EC"/>
</dbReference>
<comment type="similarity">
    <text evidence="3 8">Belongs to the transthyretin family. 5-hydroxyisourate hydrolase subfamily.</text>
</comment>
<evidence type="ECO:0000256" key="3">
    <source>
        <dbReference type="ARBA" id="ARBA00009850"/>
    </source>
</evidence>
<dbReference type="InterPro" id="IPR023418">
    <property type="entry name" value="Thyroxine_BS"/>
</dbReference>
<feature type="domain" description="Transthyretin/hydroxyisourate hydrolase" evidence="9">
    <location>
        <begin position="15"/>
        <end position="119"/>
    </location>
</feature>
<dbReference type="NCBIfam" id="TIGR02962">
    <property type="entry name" value="hdxy_isourate"/>
    <property type="match status" value="1"/>
</dbReference>
<dbReference type="PANTHER" id="PTHR10395">
    <property type="entry name" value="URICASE AND TRANSTHYRETIN-RELATED"/>
    <property type="match status" value="1"/>
</dbReference>
<dbReference type="SUPFAM" id="SSF49472">
    <property type="entry name" value="Transthyretin (synonym: prealbumin)"/>
    <property type="match status" value="1"/>
</dbReference>
<reference evidence="10" key="1">
    <citation type="submission" date="2020-08" db="EMBL/GenBank/DDBJ databases">
        <title>A bifunctional nitrone conjugated secondary metabolite targeting the ribosome.</title>
        <authorList>
            <person name="Limbrick E.M."/>
            <person name="Graf M."/>
            <person name="Derewacz D.K."/>
            <person name="Nguyen F."/>
            <person name="Spraggins J.M."/>
            <person name="Wieland M."/>
            <person name="Ynigez-Gutierrez A.E."/>
            <person name="Reisman B.J."/>
            <person name="Zinshteyn B."/>
            <person name="McCulloch K."/>
            <person name="Iverson T.M."/>
            <person name="Green R."/>
            <person name="Wilson D.N."/>
            <person name="Bachmann B.O."/>
        </authorList>
    </citation>
    <scope>NUCLEOTIDE SEQUENCE</scope>
    <source>
        <strain evidence="10">Africana</strain>
    </source>
</reference>
<comment type="function">
    <text evidence="2">Catalyzes the hydrolysis of 5-hydroxyisourate (HIU) to 2-oxo-4-hydroxy-4-carboxy-5-ureidoimidazoline (OHCU).</text>
</comment>
<dbReference type="InterPro" id="IPR014306">
    <property type="entry name" value="Hydroxyisourate_hydrolase"/>
</dbReference>
<keyword evidence="6 8" id="KW-0378">Hydrolase</keyword>
<keyword evidence="5 8" id="KW-0659">Purine metabolism</keyword>
<dbReference type="PRINTS" id="PR00189">
    <property type="entry name" value="TRNSTHYRETIN"/>
</dbReference>
<gene>
    <name evidence="10" type="primary">uraH</name>
    <name evidence="10" type="ORF">HZU44_12475</name>
</gene>
<evidence type="ECO:0000256" key="7">
    <source>
        <dbReference type="PIRSR" id="PIRSR600895-51"/>
    </source>
</evidence>
<dbReference type="EMBL" id="CP058905">
    <property type="protein sequence ID" value="QLK00735.1"/>
    <property type="molecule type" value="Genomic_DNA"/>
</dbReference>
<dbReference type="AlphaFoldDB" id="A0A7D6CGF5"/>
<feature type="binding site" evidence="7">
    <location>
        <position position="18"/>
    </location>
    <ligand>
        <name>substrate</name>
    </ligand>
</feature>
<dbReference type="InterPro" id="IPR000895">
    <property type="entry name" value="Transthyretin/HIU_hydrolase"/>
</dbReference>
<comment type="subunit">
    <text evidence="4 8">Homotetramer.</text>
</comment>
<dbReference type="InterPro" id="IPR036817">
    <property type="entry name" value="Transthyretin/HIU_hydrolase_sf"/>
</dbReference>
<accession>A0A7D6CGF5</accession>
<feature type="binding site" evidence="7">
    <location>
        <position position="56"/>
    </location>
    <ligand>
        <name>substrate</name>
    </ligand>
</feature>
<feature type="binding site" evidence="7">
    <location>
        <position position="117"/>
    </location>
    <ligand>
        <name>substrate</name>
    </ligand>
</feature>
<dbReference type="Gene3D" id="2.60.40.180">
    <property type="entry name" value="Transthyretin/hydroxyisourate hydrolase domain"/>
    <property type="match status" value="1"/>
</dbReference>
<dbReference type="Pfam" id="PF00576">
    <property type="entry name" value="Transthyretin"/>
    <property type="match status" value="1"/>
</dbReference>
<dbReference type="GO" id="GO:0006144">
    <property type="term" value="P:purine nucleobase metabolic process"/>
    <property type="evidence" value="ECO:0007669"/>
    <property type="project" value="UniProtKB-KW"/>
</dbReference>
<sequence>MSRPDAGRGGPFAPLSTHVLDTVVGLPAPGIPVRLDRLGGTRWRQVGAGRTDADGRLRDWVPAGEWAAGRYRLVFDLDGHLGPDPFFPEVVLSFLVGDPDAHLHLPLLLSPFGYTTYRGS</sequence>
<dbReference type="EC" id="3.5.2.17" evidence="8"/>
<evidence type="ECO:0000313" key="10">
    <source>
        <dbReference type="EMBL" id="QLK00735.1"/>
    </source>
</evidence>